<gene>
    <name evidence="2" type="ORF">UFOPK2370_01224</name>
</gene>
<feature type="transmembrane region" description="Helical" evidence="1">
    <location>
        <begin position="12"/>
        <end position="34"/>
    </location>
</feature>
<feature type="transmembrane region" description="Helical" evidence="1">
    <location>
        <begin position="46"/>
        <end position="70"/>
    </location>
</feature>
<reference evidence="2" key="1">
    <citation type="submission" date="2020-05" db="EMBL/GenBank/DDBJ databases">
        <authorList>
            <person name="Chiriac C."/>
            <person name="Salcher M."/>
            <person name="Ghai R."/>
            <person name="Kavagutti S V."/>
        </authorList>
    </citation>
    <scope>NUCLEOTIDE SEQUENCE</scope>
</reference>
<dbReference type="AlphaFoldDB" id="A0A6J6P7V3"/>
<name>A0A6J6P7V3_9ZZZZ</name>
<proteinExistence type="predicted"/>
<sequence>MPNSEKNENRVESVLAVMAASVVAVSLLAMIVALLTRLFGGQPWAILTQLPLVGLPFAFVLIIALLITSLRRRSRKNPRG</sequence>
<accession>A0A6J6P7V3</accession>
<dbReference type="EMBL" id="CAEZXK010000059">
    <property type="protein sequence ID" value="CAB4695551.1"/>
    <property type="molecule type" value="Genomic_DNA"/>
</dbReference>
<evidence type="ECO:0000313" key="2">
    <source>
        <dbReference type="EMBL" id="CAB4695551.1"/>
    </source>
</evidence>
<organism evidence="2">
    <name type="scientific">freshwater metagenome</name>
    <dbReference type="NCBI Taxonomy" id="449393"/>
    <lineage>
        <taxon>unclassified sequences</taxon>
        <taxon>metagenomes</taxon>
        <taxon>ecological metagenomes</taxon>
    </lineage>
</organism>
<keyword evidence="1" id="KW-0812">Transmembrane</keyword>
<keyword evidence="1" id="KW-0472">Membrane</keyword>
<keyword evidence="1" id="KW-1133">Transmembrane helix</keyword>
<evidence type="ECO:0000256" key="1">
    <source>
        <dbReference type="SAM" id="Phobius"/>
    </source>
</evidence>
<protein>
    <submittedName>
        <fullName evidence="2">Unannotated protein</fullName>
    </submittedName>
</protein>